<accession>A0A820E0P1</accession>
<evidence type="ECO:0000313" key="2">
    <source>
        <dbReference type="Proteomes" id="UP000663874"/>
    </source>
</evidence>
<evidence type="ECO:0000313" key="1">
    <source>
        <dbReference type="EMBL" id="CAF4240739.1"/>
    </source>
</evidence>
<dbReference type="EMBL" id="CAJOBE010021009">
    <property type="protein sequence ID" value="CAF4240739.1"/>
    <property type="molecule type" value="Genomic_DNA"/>
</dbReference>
<comment type="caution">
    <text evidence="1">The sequence shown here is derived from an EMBL/GenBank/DDBJ whole genome shotgun (WGS) entry which is preliminary data.</text>
</comment>
<organism evidence="1 2">
    <name type="scientific">Rotaria sordida</name>
    <dbReference type="NCBI Taxonomy" id="392033"/>
    <lineage>
        <taxon>Eukaryota</taxon>
        <taxon>Metazoa</taxon>
        <taxon>Spiralia</taxon>
        <taxon>Gnathifera</taxon>
        <taxon>Rotifera</taxon>
        <taxon>Eurotatoria</taxon>
        <taxon>Bdelloidea</taxon>
        <taxon>Philodinida</taxon>
        <taxon>Philodinidae</taxon>
        <taxon>Rotaria</taxon>
    </lineage>
</organism>
<name>A0A820E0P1_9BILA</name>
<dbReference type="InterPro" id="IPR029058">
    <property type="entry name" value="AB_hydrolase_fold"/>
</dbReference>
<dbReference type="Proteomes" id="UP000663874">
    <property type="component" value="Unassembled WGS sequence"/>
</dbReference>
<protein>
    <recommendedName>
        <fullName evidence="3">Fungal lipase-like domain-containing protein</fullName>
    </recommendedName>
</protein>
<evidence type="ECO:0008006" key="3">
    <source>
        <dbReference type="Google" id="ProtNLM"/>
    </source>
</evidence>
<gene>
    <name evidence="1" type="ORF">FNK824_LOCUS38152</name>
</gene>
<proteinExistence type="predicted"/>
<dbReference type="AlphaFoldDB" id="A0A820E0P1"/>
<dbReference type="SUPFAM" id="SSF53474">
    <property type="entry name" value="alpha/beta-Hydrolases"/>
    <property type="match status" value="1"/>
</dbReference>
<sequence length="121" mass="13397">MNLPKFIFDDIHLVLNLLNAYIAYYGAERHQYVIAIRGVHSSNDLIPIVISFTGHSLGAALAESLACIYHTHAVTFDSPGTKHILSNDPFCQTNIDLVYNPKTSIHTYLGPHANLINVARP</sequence>
<reference evidence="1" key="1">
    <citation type="submission" date="2021-02" db="EMBL/GenBank/DDBJ databases">
        <authorList>
            <person name="Nowell W R."/>
        </authorList>
    </citation>
    <scope>NUCLEOTIDE SEQUENCE</scope>
</reference>